<reference evidence="12 13" key="1">
    <citation type="journal article" date="2013" name="Int. J. Syst. Evol. Microbiol.">
        <title>Kordia antarctica sp. nov., isolated from Antarctic seawater.</title>
        <authorList>
            <person name="Baek K."/>
            <person name="Choi A."/>
            <person name="Kang I."/>
            <person name="Lee K."/>
            <person name="Cho J.C."/>
        </authorList>
    </citation>
    <scope>NUCLEOTIDE SEQUENCE [LARGE SCALE GENOMIC DNA]</scope>
    <source>
        <strain evidence="12 13">IMCC3317</strain>
    </source>
</reference>
<dbReference type="AlphaFoldDB" id="A0A7L4ZI62"/>
<evidence type="ECO:0000313" key="12">
    <source>
        <dbReference type="EMBL" id="QHI36210.1"/>
    </source>
</evidence>
<evidence type="ECO:0000256" key="9">
    <source>
        <dbReference type="ARBA" id="ARBA00023284"/>
    </source>
</evidence>
<keyword evidence="7 10" id="KW-0472">Membrane</keyword>
<dbReference type="InterPro" id="IPR012932">
    <property type="entry name" value="VKOR"/>
</dbReference>
<feature type="transmembrane region" description="Helical" evidence="10">
    <location>
        <begin position="216"/>
        <end position="234"/>
    </location>
</feature>
<dbReference type="OrthoDB" id="1100563at2"/>
<dbReference type="GO" id="GO:0016020">
    <property type="term" value="C:membrane"/>
    <property type="evidence" value="ECO:0007669"/>
    <property type="project" value="UniProtKB-SubCell"/>
</dbReference>
<dbReference type="KEGG" id="kan:IMCC3317_15690"/>
<keyword evidence="13" id="KW-1185">Reference proteome</keyword>
<evidence type="ECO:0000256" key="1">
    <source>
        <dbReference type="ARBA" id="ARBA00004141"/>
    </source>
</evidence>
<sequence length="542" mass="63667">MTVIEKLFLYLRKQHIYIDKKEFTFQFESHPEYPSLLAVSDTLNFFNISNGALHVDAVDFKLLPKTFFTKLQETNTDTLTLVETKQSDNQYRIYQGSKVKTVSRDSLLQKWKGIVFLIENSEETRTHSTKIKEKHILLLLSLLSFTFLLQYSFKNFAQLSFLMFPILGILLSLAASKKVFNFNNSFLNQFCNGSETRSCDTVLDSSQWKIFQKINLSDLSIAFFIAQFFMFFISEATQSLTYYFEIQKIVLLTTFPIVFLSVYYQKFSIKKWCPICVSIAGIIIIEALFVYVNYGTTFLLFDFYQFNRYVFFSLLSLLSWYVVKEQFIIRNQLKSELIQVNRFKRDYTIFKTVLTSKNAYTIPKTAISLGNANAELKLILITSPFCGYCEEPFRMLLRLLEQYKDRLCVELVYNINLEKIDVGAKLMLQNMLYIQQEFGNQKYVEALNYWYEVKDISLWLKKYKFKFDTKTIDKTLLTQRSWCVANKLTFTPCLFINEFQFPKQYSLNDLPFFIEDALEDFANNPAISRKAVNRVGTIINSI</sequence>
<keyword evidence="5 10" id="KW-1133">Transmembrane helix</keyword>
<dbReference type="CDD" id="cd12921">
    <property type="entry name" value="VKOR_4"/>
    <property type="match status" value="1"/>
</dbReference>
<evidence type="ECO:0000256" key="10">
    <source>
        <dbReference type="SAM" id="Phobius"/>
    </source>
</evidence>
<gene>
    <name evidence="12" type="ORF">IMCC3317_15690</name>
</gene>
<dbReference type="InterPro" id="IPR038354">
    <property type="entry name" value="VKOR_sf"/>
</dbReference>
<comment type="subcellular location">
    <subcellularLocation>
        <location evidence="1">Membrane</location>
        <topology evidence="1">Multi-pass membrane protein</topology>
    </subcellularLocation>
</comment>
<comment type="similarity">
    <text evidence="2">Belongs to the VKOR family.</text>
</comment>
<evidence type="ECO:0000256" key="4">
    <source>
        <dbReference type="ARBA" id="ARBA00022719"/>
    </source>
</evidence>
<name>A0A7L4ZI62_9FLAO</name>
<feature type="transmembrane region" description="Helical" evidence="10">
    <location>
        <begin position="135"/>
        <end position="153"/>
    </location>
</feature>
<dbReference type="Pfam" id="PF07884">
    <property type="entry name" value="VKOR"/>
    <property type="match status" value="1"/>
</dbReference>
<feature type="transmembrane region" description="Helical" evidence="10">
    <location>
        <begin position="306"/>
        <end position="323"/>
    </location>
</feature>
<dbReference type="RefSeq" id="WP_160128936.1">
    <property type="nucleotide sequence ID" value="NZ_CP019288.1"/>
</dbReference>
<evidence type="ECO:0000313" key="13">
    <source>
        <dbReference type="Proteomes" id="UP000464657"/>
    </source>
</evidence>
<keyword evidence="9" id="KW-0676">Redox-active center</keyword>
<feature type="domain" description="Vitamin K epoxide reductase" evidence="11">
    <location>
        <begin position="163"/>
        <end position="287"/>
    </location>
</feature>
<dbReference type="Gene3D" id="1.20.1440.130">
    <property type="entry name" value="VKOR domain"/>
    <property type="match status" value="1"/>
</dbReference>
<evidence type="ECO:0000256" key="3">
    <source>
        <dbReference type="ARBA" id="ARBA00022692"/>
    </source>
</evidence>
<keyword evidence="6" id="KW-0560">Oxidoreductase</keyword>
<accession>A0A7L4ZI62</accession>
<keyword evidence="4" id="KW-0874">Quinone</keyword>
<feature type="transmembrane region" description="Helical" evidence="10">
    <location>
        <begin position="159"/>
        <end position="176"/>
    </location>
</feature>
<dbReference type="InterPro" id="IPR036249">
    <property type="entry name" value="Thioredoxin-like_sf"/>
</dbReference>
<dbReference type="Gene3D" id="3.40.30.10">
    <property type="entry name" value="Glutaredoxin"/>
    <property type="match status" value="1"/>
</dbReference>
<evidence type="ECO:0000259" key="11">
    <source>
        <dbReference type="Pfam" id="PF07884"/>
    </source>
</evidence>
<organism evidence="12 13">
    <name type="scientific">Kordia antarctica</name>
    <dbReference type="NCBI Taxonomy" id="1218801"/>
    <lineage>
        <taxon>Bacteria</taxon>
        <taxon>Pseudomonadati</taxon>
        <taxon>Bacteroidota</taxon>
        <taxon>Flavobacteriia</taxon>
        <taxon>Flavobacteriales</taxon>
        <taxon>Flavobacteriaceae</taxon>
        <taxon>Kordia</taxon>
    </lineage>
</organism>
<protein>
    <recommendedName>
        <fullName evidence="11">Vitamin K epoxide reductase domain-containing protein</fullName>
    </recommendedName>
</protein>
<evidence type="ECO:0000256" key="8">
    <source>
        <dbReference type="ARBA" id="ARBA00023157"/>
    </source>
</evidence>
<evidence type="ECO:0000256" key="2">
    <source>
        <dbReference type="ARBA" id="ARBA00006214"/>
    </source>
</evidence>
<feature type="transmembrane region" description="Helical" evidence="10">
    <location>
        <begin position="246"/>
        <end position="265"/>
    </location>
</feature>
<dbReference type="GO" id="GO:0016491">
    <property type="term" value="F:oxidoreductase activity"/>
    <property type="evidence" value="ECO:0007669"/>
    <property type="project" value="UniProtKB-KW"/>
</dbReference>
<dbReference type="SUPFAM" id="SSF52833">
    <property type="entry name" value="Thioredoxin-like"/>
    <property type="match status" value="1"/>
</dbReference>
<keyword evidence="8" id="KW-1015">Disulfide bond</keyword>
<evidence type="ECO:0000256" key="7">
    <source>
        <dbReference type="ARBA" id="ARBA00023136"/>
    </source>
</evidence>
<evidence type="ECO:0000256" key="6">
    <source>
        <dbReference type="ARBA" id="ARBA00023002"/>
    </source>
</evidence>
<dbReference type="GO" id="GO:0048038">
    <property type="term" value="F:quinone binding"/>
    <property type="evidence" value="ECO:0007669"/>
    <property type="project" value="UniProtKB-KW"/>
</dbReference>
<keyword evidence="3 10" id="KW-0812">Transmembrane</keyword>
<feature type="transmembrane region" description="Helical" evidence="10">
    <location>
        <begin position="272"/>
        <end position="294"/>
    </location>
</feature>
<evidence type="ECO:0000256" key="5">
    <source>
        <dbReference type="ARBA" id="ARBA00022989"/>
    </source>
</evidence>
<dbReference type="Proteomes" id="UP000464657">
    <property type="component" value="Chromosome"/>
</dbReference>
<proteinExistence type="inferred from homology"/>
<dbReference type="EMBL" id="CP019288">
    <property type="protein sequence ID" value="QHI36210.1"/>
    <property type="molecule type" value="Genomic_DNA"/>
</dbReference>